<dbReference type="EMBL" id="BSNI01000002">
    <property type="protein sequence ID" value="GLQ16937.1"/>
    <property type="molecule type" value="Genomic_DNA"/>
</dbReference>
<dbReference type="NCBIfam" id="NF006622">
    <property type="entry name" value="PRK09190.1"/>
    <property type="match status" value="1"/>
</dbReference>
<evidence type="ECO:0000313" key="3">
    <source>
        <dbReference type="Proteomes" id="UP001161405"/>
    </source>
</evidence>
<sequence length="201" mass="21533">MPANKQIATRECCVTKAILPKTDLIRFVVGPDGQIFPDVTGKAGGRGVWVTATADAVAEAQNKKAFARGLKMAVKLPDDLAGLTQSHLENRLIGALQLARKGGFFVMGSAKVRSALEKDKARALITARDASDDGRRKMMQLVRVLELEETLPHIDLLSAEQLSLAFGGKNVIHAALVGGAAANSAIEQYKRLVRYVAKDNG</sequence>
<name>A0ABQ5UQK5_9HYPH</name>
<accession>A0ABQ5UQK5</accession>
<dbReference type="InterPro" id="IPR007393">
    <property type="entry name" value="YlxR_dom"/>
</dbReference>
<dbReference type="InterPro" id="IPR037465">
    <property type="entry name" value="YlxR"/>
</dbReference>
<gene>
    <name evidence="2" type="ORF">GCM10007879_11860</name>
</gene>
<proteinExistence type="predicted"/>
<dbReference type="InterPro" id="IPR035931">
    <property type="entry name" value="YlxR-like_sf"/>
</dbReference>
<protein>
    <recommendedName>
        <fullName evidence="1">YlxR domain-containing protein</fullName>
    </recommendedName>
</protein>
<dbReference type="PANTHER" id="PTHR34215:SF1">
    <property type="entry name" value="YLXR DOMAIN-CONTAINING PROTEIN"/>
    <property type="match status" value="1"/>
</dbReference>
<feature type="domain" description="YlxR" evidence="1">
    <location>
        <begin position="10"/>
        <end position="79"/>
    </location>
</feature>
<dbReference type="SUPFAM" id="SSF64376">
    <property type="entry name" value="YlxR-like"/>
    <property type="match status" value="1"/>
</dbReference>
<keyword evidence="3" id="KW-1185">Reference proteome</keyword>
<comment type="caution">
    <text evidence="2">The sequence shown here is derived from an EMBL/GenBank/DDBJ whole genome shotgun (WGS) entry which is preliminary data.</text>
</comment>
<dbReference type="Proteomes" id="UP001161405">
    <property type="component" value="Unassembled WGS sequence"/>
</dbReference>
<dbReference type="Gene3D" id="3.30.1330.30">
    <property type="match status" value="1"/>
</dbReference>
<dbReference type="CDD" id="cd00279">
    <property type="entry name" value="YlxR"/>
    <property type="match status" value="1"/>
</dbReference>
<dbReference type="Pfam" id="PF04296">
    <property type="entry name" value="YlxR"/>
    <property type="match status" value="1"/>
</dbReference>
<dbReference type="SUPFAM" id="SSF55315">
    <property type="entry name" value="L30e-like"/>
    <property type="match status" value="1"/>
</dbReference>
<reference evidence="2" key="1">
    <citation type="journal article" date="2014" name="Int. J. Syst. Evol. Microbiol.">
        <title>Complete genome of a new Firmicutes species belonging to the dominant human colonic microbiota ('Ruminococcus bicirculans') reveals two chromosomes and a selective capacity to utilize plant glucans.</title>
        <authorList>
            <consortium name="NISC Comparative Sequencing Program"/>
            <person name="Wegmann U."/>
            <person name="Louis P."/>
            <person name="Goesmann A."/>
            <person name="Henrissat B."/>
            <person name="Duncan S.H."/>
            <person name="Flint H.J."/>
        </authorList>
    </citation>
    <scope>NUCLEOTIDE SEQUENCE</scope>
    <source>
        <strain evidence="2">NBRC 107169</strain>
    </source>
</reference>
<dbReference type="RefSeq" id="WP_284362742.1">
    <property type="nucleotide sequence ID" value="NZ_BSNI01000002.1"/>
</dbReference>
<organism evidence="2 3">
    <name type="scientific">Maritalea porphyrae</name>
    <dbReference type="NCBI Taxonomy" id="880732"/>
    <lineage>
        <taxon>Bacteria</taxon>
        <taxon>Pseudomonadati</taxon>
        <taxon>Pseudomonadota</taxon>
        <taxon>Alphaproteobacteria</taxon>
        <taxon>Hyphomicrobiales</taxon>
        <taxon>Devosiaceae</taxon>
        <taxon>Maritalea</taxon>
    </lineage>
</organism>
<dbReference type="Gene3D" id="3.30.1230.10">
    <property type="entry name" value="YlxR-like"/>
    <property type="match status" value="1"/>
</dbReference>
<reference evidence="2" key="2">
    <citation type="submission" date="2023-01" db="EMBL/GenBank/DDBJ databases">
        <title>Draft genome sequence of Maritalea porphyrae strain NBRC 107169.</title>
        <authorList>
            <person name="Sun Q."/>
            <person name="Mori K."/>
        </authorList>
    </citation>
    <scope>NUCLEOTIDE SEQUENCE</scope>
    <source>
        <strain evidence="2">NBRC 107169</strain>
    </source>
</reference>
<dbReference type="InterPro" id="IPR029064">
    <property type="entry name" value="Ribosomal_eL30-like_sf"/>
</dbReference>
<evidence type="ECO:0000259" key="1">
    <source>
        <dbReference type="Pfam" id="PF04296"/>
    </source>
</evidence>
<evidence type="ECO:0000313" key="2">
    <source>
        <dbReference type="EMBL" id="GLQ16937.1"/>
    </source>
</evidence>
<dbReference type="PANTHER" id="PTHR34215">
    <property type="entry name" value="BLL0784 PROTEIN"/>
    <property type="match status" value="1"/>
</dbReference>